<proteinExistence type="predicted"/>
<evidence type="ECO:0000256" key="2">
    <source>
        <dbReference type="ARBA" id="ARBA00022692"/>
    </source>
</evidence>
<organism evidence="10 11">
    <name type="scientific">Sinanodonta woodiana</name>
    <name type="common">Chinese pond mussel</name>
    <name type="synonym">Anodonta woodiana</name>
    <dbReference type="NCBI Taxonomy" id="1069815"/>
    <lineage>
        <taxon>Eukaryota</taxon>
        <taxon>Metazoa</taxon>
        <taxon>Spiralia</taxon>
        <taxon>Lophotrochozoa</taxon>
        <taxon>Mollusca</taxon>
        <taxon>Bivalvia</taxon>
        <taxon>Autobranchia</taxon>
        <taxon>Heteroconchia</taxon>
        <taxon>Palaeoheterodonta</taxon>
        <taxon>Unionida</taxon>
        <taxon>Unionoidea</taxon>
        <taxon>Unionidae</taxon>
        <taxon>Unioninae</taxon>
        <taxon>Sinanodonta</taxon>
    </lineage>
</organism>
<keyword evidence="3 8" id="KW-1133">Transmembrane helix</keyword>
<dbReference type="EMBL" id="JBJQND010000013">
    <property type="protein sequence ID" value="KAL3858542.1"/>
    <property type="molecule type" value="Genomic_DNA"/>
</dbReference>
<keyword evidence="11" id="KW-1185">Reference proteome</keyword>
<protein>
    <recommendedName>
        <fullName evidence="9">G-protein coupled receptors family 1 profile domain-containing protein</fullName>
    </recommendedName>
</protein>
<keyword evidence="4" id="KW-0297">G-protein coupled receptor</keyword>
<feature type="domain" description="G-protein coupled receptors family 1 profile" evidence="9">
    <location>
        <begin position="45"/>
        <end position="219"/>
    </location>
</feature>
<evidence type="ECO:0000256" key="5">
    <source>
        <dbReference type="ARBA" id="ARBA00023136"/>
    </source>
</evidence>
<dbReference type="PROSITE" id="PS50262">
    <property type="entry name" value="G_PROTEIN_RECEP_F1_2"/>
    <property type="match status" value="1"/>
</dbReference>
<keyword evidence="5 8" id="KW-0472">Membrane</keyword>
<feature type="transmembrane region" description="Helical" evidence="8">
    <location>
        <begin position="192"/>
        <end position="211"/>
    </location>
</feature>
<dbReference type="SUPFAM" id="SSF81321">
    <property type="entry name" value="Family A G protein-coupled receptor-like"/>
    <property type="match status" value="1"/>
</dbReference>
<evidence type="ECO:0000256" key="7">
    <source>
        <dbReference type="ARBA" id="ARBA00023224"/>
    </source>
</evidence>
<reference evidence="10 11" key="1">
    <citation type="submission" date="2024-11" db="EMBL/GenBank/DDBJ databases">
        <title>Chromosome-level genome assembly of the freshwater bivalve Anodonta woodiana.</title>
        <authorList>
            <person name="Chen X."/>
        </authorList>
    </citation>
    <scope>NUCLEOTIDE SEQUENCE [LARGE SCALE GENOMIC DNA]</scope>
    <source>
        <strain evidence="10">MN2024</strain>
        <tissue evidence="10">Gills</tissue>
    </source>
</reference>
<feature type="transmembrane region" description="Helical" evidence="8">
    <location>
        <begin position="144"/>
        <end position="164"/>
    </location>
</feature>
<dbReference type="Gene3D" id="1.20.1070.10">
    <property type="entry name" value="Rhodopsin 7-helix transmembrane proteins"/>
    <property type="match status" value="1"/>
</dbReference>
<feature type="transmembrane region" description="Helical" evidence="8">
    <location>
        <begin position="29"/>
        <end position="53"/>
    </location>
</feature>
<dbReference type="Pfam" id="PF00001">
    <property type="entry name" value="7tm_1"/>
    <property type="match status" value="1"/>
</dbReference>
<evidence type="ECO:0000256" key="3">
    <source>
        <dbReference type="ARBA" id="ARBA00022989"/>
    </source>
</evidence>
<evidence type="ECO:0000256" key="4">
    <source>
        <dbReference type="ARBA" id="ARBA00023040"/>
    </source>
</evidence>
<keyword evidence="7" id="KW-0807">Transducer</keyword>
<gene>
    <name evidence="10" type="ORF">ACJMK2_013127</name>
</gene>
<name>A0ABD3VAD5_SINWO</name>
<keyword evidence="2 8" id="KW-0812">Transmembrane</keyword>
<dbReference type="GO" id="GO:0004930">
    <property type="term" value="F:G protein-coupled receptor activity"/>
    <property type="evidence" value="ECO:0007669"/>
    <property type="project" value="UniProtKB-KW"/>
</dbReference>
<comment type="caution">
    <text evidence="10">The sequence shown here is derived from an EMBL/GenBank/DDBJ whole genome shotgun (WGS) entry which is preliminary data.</text>
</comment>
<sequence length="219" mass="25116">MDENASDVQLDNLNTNIHIINDNKVLENLAGIVFISMLIIVRIPGNITALLVYLQKFKPSPYRTFIVCFAIVDLAECCIARPFAIVRLRYLVLFQHDEVCKVFHLLSHIPCVRSVSILITIAVHRYRNICVPHGIQMSDRMGKYICIMDILVACCLSSPAAVIYGKRSYKIEADYIKGSSCYVSDKMVNSKYPTYFNFVLGFVWLLVCHHLQRFIEKEF</sequence>
<keyword evidence="6" id="KW-0675">Receptor</keyword>
<evidence type="ECO:0000256" key="6">
    <source>
        <dbReference type="ARBA" id="ARBA00023170"/>
    </source>
</evidence>
<dbReference type="InterPro" id="IPR017452">
    <property type="entry name" value="GPCR_Rhodpsn_7TM"/>
</dbReference>
<dbReference type="GO" id="GO:0016020">
    <property type="term" value="C:membrane"/>
    <property type="evidence" value="ECO:0007669"/>
    <property type="project" value="UniProtKB-SubCell"/>
</dbReference>
<evidence type="ECO:0000313" key="11">
    <source>
        <dbReference type="Proteomes" id="UP001634394"/>
    </source>
</evidence>
<dbReference type="InterPro" id="IPR000276">
    <property type="entry name" value="GPCR_Rhodpsn"/>
</dbReference>
<evidence type="ECO:0000256" key="8">
    <source>
        <dbReference type="SAM" id="Phobius"/>
    </source>
</evidence>
<evidence type="ECO:0000256" key="1">
    <source>
        <dbReference type="ARBA" id="ARBA00004141"/>
    </source>
</evidence>
<evidence type="ECO:0000313" key="10">
    <source>
        <dbReference type="EMBL" id="KAL3858542.1"/>
    </source>
</evidence>
<dbReference type="CDD" id="cd00637">
    <property type="entry name" value="7tm_classA_rhodopsin-like"/>
    <property type="match status" value="1"/>
</dbReference>
<dbReference type="AlphaFoldDB" id="A0ABD3VAD5"/>
<evidence type="ECO:0000259" key="9">
    <source>
        <dbReference type="PROSITE" id="PS50262"/>
    </source>
</evidence>
<comment type="subcellular location">
    <subcellularLocation>
        <location evidence="1">Membrane</location>
        <topology evidence="1">Multi-pass membrane protein</topology>
    </subcellularLocation>
</comment>
<dbReference type="Proteomes" id="UP001634394">
    <property type="component" value="Unassembled WGS sequence"/>
</dbReference>
<dbReference type="PANTHER" id="PTHR24238">
    <property type="entry name" value="G-PROTEIN COUPLED RECEPTOR"/>
    <property type="match status" value="1"/>
</dbReference>
<accession>A0ABD3VAD5</accession>